<reference evidence="3 4" key="1">
    <citation type="submission" date="2024-02" db="EMBL/GenBank/DDBJ databases">
        <title>Complete genome sequence of Pelagibacterium nitratireducens ZH15.</title>
        <authorList>
            <person name="Zhao L.H."/>
        </authorList>
    </citation>
    <scope>NUCLEOTIDE SEQUENCE [LARGE SCALE GENOMIC DNA]</scope>
    <source>
        <strain evidence="3 4">ZH15</strain>
    </source>
</reference>
<evidence type="ECO:0000256" key="1">
    <source>
        <dbReference type="ARBA" id="ARBA00005291"/>
    </source>
</evidence>
<dbReference type="InterPro" id="IPR051557">
    <property type="entry name" value="NipSnap_domain"/>
</dbReference>
<dbReference type="EMBL" id="CP146275">
    <property type="protein sequence ID" value="WWT33235.1"/>
    <property type="molecule type" value="Genomic_DNA"/>
</dbReference>
<gene>
    <name evidence="3" type="ORF">V6617_01840</name>
</gene>
<keyword evidence="4" id="KW-1185">Reference proteome</keyword>
<proteinExistence type="inferred from homology"/>
<dbReference type="RefSeq" id="WP_338608683.1">
    <property type="nucleotide sequence ID" value="NZ_CP146275.1"/>
</dbReference>
<dbReference type="PANTHER" id="PTHR21017">
    <property type="entry name" value="NIPSNAP-RELATED"/>
    <property type="match status" value="1"/>
</dbReference>
<dbReference type="InterPro" id="IPR012577">
    <property type="entry name" value="NIPSNAP"/>
</dbReference>
<sequence>MFVEQRVYTLRPGTTSAFIDYYGERGRAVQIAHLGNPVGYYFTEVGSLNQMVMNWYYASLDERAHKRQQLASDPDWVAYLEHARECVTTQQTSILKPAPFFTEQLQAYISRRRNS</sequence>
<accession>A0ABZ2I6U1</accession>
<dbReference type="InterPro" id="IPR011008">
    <property type="entry name" value="Dimeric_a/b-barrel"/>
</dbReference>
<protein>
    <submittedName>
        <fullName evidence="3">NIPSNAP family protein</fullName>
    </submittedName>
</protein>
<evidence type="ECO:0000313" key="4">
    <source>
        <dbReference type="Proteomes" id="UP001369958"/>
    </source>
</evidence>
<dbReference type="PANTHER" id="PTHR21017:SF17">
    <property type="entry name" value="PROTEIN NIPSNAP"/>
    <property type="match status" value="1"/>
</dbReference>
<feature type="domain" description="NIPSNAP" evidence="2">
    <location>
        <begin position="4"/>
        <end position="100"/>
    </location>
</feature>
<evidence type="ECO:0000313" key="3">
    <source>
        <dbReference type="EMBL" id="WWT33235.1"/>
    </source>
</evidence>
<organism evidence="3 4">
    <name type="scientific">Pelagibacterium nitratireducens</name>
    <dbReference type="NCBI Taxonomy" id="1046114"/>
    <lineage>
        <taxon>Bacteria</taxon>
        <taxon>Pseudomonadati</taxon>
        <taxon>Pseudomonadota</taxon>
        <taxon>Alphaproteobacteria</taxon>
        <taxon>Hyphomicrobiales</taxon>
        <taxon>Devosiaceae</taxon>
        <taxon>Pelagibacterium</taxon>
    </lineage>
</organism>
<name>A0ABZ2I6U1_9HYPH</name>
<dbReference type="Gene3D" id="3.30.70.100">
    <property type="match status" value="1"/>
</dbReference>
<dbReference type="Pfam" id="PF07978">
    <property type="entry name" value="NIPSNAP"/>
    <property type="match status" value="1"/>
</dbReference>
<comment type="similarity">
    <text evidence="1">Belongs to the NipSnap family.</text>
</comment>
<dbReference type="SUPFAM" id="SSF54909">
    <property type="entry name" value="Dimeric alpha+beta barrel"/>
    <property type="match status" value="1"/>
</dbReference>
<dbReference type="Proteomes" id="UP001369958">
    <property type="component" value="Chromosome"/>
</dbReference>
<evidence type="ECO:0000259" key="2">
    <source>
        <dbReference type="Pfam" id="PF07978"/>
    </source>
</evidence>